<evidence type="ECO:0000313" key="1">
    <source>
        <dbReference type="EMBL" id="OAN50521.1"/>
    </source>
</evidence>
<organism evidence="1 2">
    <name type="scientific">Paramagnetospirillum marisnigri</name>
    <dbReference type="NCBI Taxonomy" id="1285242"/>
    <lineage>
        <taxon>Bacteria</taxon>
        <taxon>Pseudomonadati</taxon>
        <taxon>Pseudomonadota</taxon>
        <taxon>Alphaproteobacteria</taxon>
        <taxon>Rhodospirillales</taxon>
        <taxon>Magnetospirillaceae</taxon>
        <taxon>Paramagnetospirillum</taxon>
    </lineage>
</organism>
<dbReference type="EMBL" id="LWQT01000053">
    <property type="protein sequence ID" value="OAN50521.1"/>
    <property type="molecule type" value="Genomic_DNA"/>
</dbReference>
<dbReference type="STRING" id="1285242.A6A04_18180"/>
<dbReference type="AlphaFoldDB" id="A0A178MPK2"/>
<comment type="caution">
    <text evidence="1">The sequence shown here is derived from an EMBL/GenBank/DDBJ whole genome shotgun (WGS) entry which is preliminary data.</text>
</comment>
<sequence length="116" mass="12745">MYYSNIAKRPAGALRLGYTWDWRKPAKPDPDQIKEDHSPRQIIVEVSAETARLLAELATWCTEADQANKSCTSHGPLTVDGLVAMLVEDAAMVVSRPGSWEGANMAQVFASHGYQV</sequence>
<reference evidence="1 2" key="1">
    <citation type="submission" date="2016-04" db="EMBL/GenBank/DDBJ databases">
        <title>Draft genome sequence of freshwater magnetotactic bacteria Magnetospirillum marisnigri SP-1 and Magnetospirillum moscoviense BB-1.</title>
        <authorList>
            <person name="Koziaeva V."/>
            <person name="Dziuba M.V."/>
            <person name="Ivanov T.M."/>
            <person name="Kuznetsov B."/>
            <person name="Grouzdev D.S."/>
        </authorList>
    </citation>
    <scope>NUCLEOTIDE SEQUENCE [LARGE SCALE GENOMIC DNA]</scope>
    <source>
        <strain evidence="1 2">SP-1</strain>
    </source>
</reference>
<name>A0A178MPK2_9PROT</name>
<evidence type="ECO:0000313" key="2">
    <source>
        <dbReference type="Proteomes" id="UP000078428"/>
    </source>
</evidence>
<accession>A0A178MPK2</accession>
<proteinExistence type="predicted"/>
<protein>
    <submittedName>
        <fullName evidence="1">Uncharacterized protein</fullName>
    </submittedName>
</protein>
<dbReference type="Proteomes" id="UP000078428">
    <property type="component" value="Unassembled WGS sequence"/>
</dbReference>
<keyword evidence="2" id="KW-1185">Reference proteome</keyword>
<gene>
    <name evidence="1" type="ORF">A6A04_18180</name>
</gene>